<name>A0AAV1IDY6_9CHLO</name>
<dbReference type="PANTHER" id="PTHR46056:SF12">
    <property type="entry name" value="LONG-CHAIN-ALCOHOL OXIDASE"/>
    <property type="match status" value="1"/>
</dbReference>
<evidence type="ECO:0000256" key="1">
    <source>
        <dbReference type="ARBA" id="ARBA00000920"/>
    </source>
</evidence>
<comment type="catalytic activity">
    <reaction evidence="1 12">
        <text>a long-chain primary fatty alcohol + O2 = a long-chain fatty aldehyde + H2O2</text>
        <dbReference type="Rhea" id="RHEA:22756"/>
        <dbReference type="ChEBI" id="CHEBI:15379"/>
        <dbReference type="ChEBI" id="CHEBI:16240"/>
        <dbReference type="ChEBI" id="CHEBI:17176"/>
        <dbReference type="ChEBI" id="CHEBI:77396"/>
        <dbReference type="EC" id="1.1.3.20"/>
    </reaction>
</comment>
<comment type="similarity">
    <text evidence="4 12">Belongs to the GMC oxidoreductase family.</text>
</comment>
<dbReference type="Pfam" id="PF00732">
    <property type="entry name" value="GMC_oxred_N"/>
    <property type="match status" value="1"/>
</dbReference>
<evidence type="ECO:0000256" key="9">
    <source>
        <dbReference type="ARBA" id="ARBA00022989"/>
    </source>
</evidence>
<keyword evidence="6" id="KW-0285">Flavoprotein</keyword>
<evidence type="ECO:0000256" key="5">
    <source>
        <dbReference type="ARBA" id="ARBA00013125"/>
    </source>
</evidence>
<evidence type="ECO:0000256" key="10">
    <source>
        <dbReference type="ARBA" id="ARBA00023002"/>
    </source>
</evidence>
<dbReference type="EMBL" id="CAUYUE010000012">
    <property type="protein sequence ID" value="CAK0785523.1"/>
    <property type="molecule type" value="Genomic_DNA"/>
</dbReference>
<dbReference type="Proteomes" id="UP001314263">
    <property type="component" value="Unassembled WGS sequence"/>
</dbReference>
<evidence type="ECO:0000256" key="7">
    <source>
        <dbReference type="ARBA" id="ARBA00022692"/>
    </source>
</evidence>
<evidence type="ECO:0000256" key="13">
    <source>
        <dbReference type="PIRSR" id="PIRSR028937-1"/>
    </source>
</evidence>
<organism evidence="16 17">
    <name type="scientific">Coccomyxa viridis</name>
    <dbReference type="NCBI Taxonomy" id="1274662"/>
    <lineage>
        <taxon>Eukaryota</taxon>
        <taxon>Viridiplantae</taxon>
        <taxon>Chlorophyta</taxon>
        <taxon>core chlorophytes</taxon>
        <taxon>Trebouxiophyceae</taxon>
        <taxon>Trebouxiophyceae incertae sedis</taxon>
        <taxon>Coccomyxaceae</taxon>
        <taxon>Coccomyxa</taxon>
    </lineage>
</organism>
<feature type="domain" description="Glucose-methanol-choline oxidoreductase N-terminal" evidence="14">
    <location>
        <begin position="272"/>
        <end position="495"/>
    </location>
</feature>
<dbReference type="PANTHER" id="PTHR46056">
    <property type="entry name" value="LONG-CHAIN-ALCOHOL OXIDASE"/>
    <property type="match status" value="1"/>
</dbReference>
<feature type="active site" description="Proton acceptor" evidence="13">
    <location>
        <position position="709"/>
    </location>
</feature>
<keyword evidence="9" id="KW-1133">Transmembrane helix</keyword>
<dbReference type="Pfam" id="PF05199">
    <property type="entry name" value="GMC_oxred_C"/>
    <property type="match status" value="1"/>
</dbReference>
<dbReference type="GO" id="GO:0016020">
    <property type="term" value="C:membrane"/>
    <property type="evidence" value="ECO:0007669"/>
    <property type="project" value="UniProtKB-SubCell"/>
</dbReference>
<evidence type="ECO:0000259" key="14">
    <source>
        <dbReference type="Pfam" id="PF00732"/>
    </source>
</evidence>
<keyword evidence="11 12" id="KW-0472">Membrane</keyword>
<comment type="caution">
    <text evidence="16">The sequence shown here is derived from an EMBL/GenBank/DDBJ whole genome shotgun (WGS) entry which is preliminary data.</text>
</comment>
<sequence length="789" mass="84598">MSEAKVETVRALAEAFFPGLHQDAESARNANQEAVATFLETSAANMDFVIAAVMENMKKLTPENQKELDLLFFLLKSGPGTATVAPPWMLLSMCPPMQPFAKLPVHQREAILQWWSVNPIPLMKKAFKGLRSLILSTAFNATMAKGGNPLWPGIGYEGPNPERAQKPTQARLQAEAVLQQGMLHVGNAPCKNPEDLLDFIRSGLGKAFCAQSIQLEGDAVVMTADAVICGSGAGGGVAAALLAEAGAKVIVLEKGGFTPAAELALTEQEGFSSMYEMASLLTTQDAGMSILAGSTLGGGTRVNWQASFKTPDHVRREWAEEHGLSAITSERYTAALDAVCTRLGVTTGIQEHSKPNQKLKAGLEKLGVHCGEIPRNCSTAHTCGHCCFGCPSGDKQDGTGTYLSDAAGHGACIFTGVYADKILMEKCAGVGQRKRQAVGVAALTTAAPGGRHFRLVVKAKYVISSAGTLHTPALLLRSKITCRGNVGKNLRLHPATAILGLYNKETHGEKNGEPKVLRHTVLPPLPMCEKSSQGQTEIPEEIHTWKGSIFSIFSNKVANWEGSGYGALLQTPSAHPGLMAASMPWLDGQDFKRLCTWMPYVAVTLVLTRDRGSGRVTIGRDGLPRLHYWPDEHDQESMMQGMELGLQTLAAGGAMMVGTLQGGKREVSRFEAERDKAGNMTDQPAFDNYLRGVRKTGIKKNSMTVFSAHQMGTARMGADPKKSCVDPQGECWEVSNLYVADASLFPTSTGVNPMITVEAMAYMVAQGLAQNFKNGAVPQSQKAVLMPEE</sequence>
<evidence type="ECO:0000313" key="17">
    <source>
        <dbReference type="Proteomes" id="UP001314263"/>
    </source>
</evidence>
<evidence type="ECO:0000256" key="2">
    <source>
        <dbReference type="ARBA" id="ARBA00003842"/>
    </source>
</evidence>
<protein>
    <recommendedName>
        <fullName evidence="5 12">Long-chain-alcohol oxidase</fullName>
        <ecNumber evidence="5 12">1.1.3.20</ecNumber>
    </recommendedName>
</protein>
<dbReference type="Gene3D" id="3.50.50.60">
    <property type="entry name" value="FAD/NAD(P)-binding domain"/>
    <property type="match status" value="2"/>
</dbReference>
<keyword evidence="8" id="KW-0274">FAD</keyword>
<dbReference type="GO" id="GO:0046577">
    <property type="term" value="F:long-chain-alcohol oxidase activity"/>
    <property type="evidence" value="ECO:0007669"/>
    <property type="project" value="UniProtKB-EC"/>
</dbReference>
<dbReference type="PIRSF" id="PIRSF028937">
    <property type="entry name" value="Lg_Ch_AO"/>
    <property type="match status" value="1"/>
</dbReference>
<evidence type="ECO:0000259" key="15">
    <source>
        <dbReference type="Pfam" id="PF05199"/>
    </source>
</evidence>
<dbReference type="InterPro" id="IPR012400">
    <property type="entry name" value="Long_Oxdase"/>
</dbReference>
<dbReference type="AlphaFoldDB" id="A0AAV1IDY6"/>
<dbReference type="GO" id="GO:0050660">
    <property type="term" value="F:flavin adenine dinucleotide binding"/>
    <property type="evidence" value="ECO:0007669"/>
    <property type="project" value="InterPro"/>
</dbReference>
<evidence type="ECO:0000256" key="12">
    <source>
        <dbReference type="PIRNR" id="PIRNR028937"/>
    </source>
</evidence>
<dbReference type="EC" id="1.1.3.20" evidence="5 12"/>
<evidence type="ECO:0000256" key="11">
    <source>
        <dbReference type="ARBA" id="ARBA00023136"/>
    </source>
</evidence>
<evidence type="ECO:0000313" key="16">
    <source>
        <dbReference type="EMBL" id="CAK0785523.1"/>
    </source>
</evidence>
<dbReference type="InterPro" id="IPR000172">
    <property type="entry name" value="GMC_OxRdtase_N"/>
</dbReference>
<evidence type="ECO:0000256" key="8">
    <source>
        <dbReference type="ARBA" id="ARBA00022827"/>
    </source>
</evidence>
<keyword evidence="10 12" id="KW-0560">Oxidoreductase</keyword>
<dbReference type="SUPFAM" id="SSF51905">
    <property type="entry name" value="FAD/NAD(P)-binding domain"/>
    <property type="match status" value="1"/>
</dbReference>
<evidence type="ECO:0000256" key="6">
    <source>
        <dbReference type="ARBA" id="ARBA00022630"/>
    </source>
</evidence>
<reference evidence="16 17" key="1">
    <citation type="submission" date="2023-10" db="EMBL/GenBank/DDBJ databases">
        <authorList>
            <person name="Maclean D."/>
            <person name="Macfadyen A."/>
        </authorList>
    </citation>
    <scope>NUCLEOTIDE SEQUENCE [LARGE SCALE GENOMIC DNA]</scope>
</reference>
<proteinExistence type="inferred from homology"/>
<comment type="subcellular location">
    <subcellularLocation>
        <location evidence="3 12">Membrane</location>
    </subcellularLocation>
</comment>
<dbReference type="InterPro" id="IPR007867">
    <property type="entry name" value="GMC_OxRtase_C"/>
</dbReference>
<gene>
    <name evidence="16" type="ORF">CVIRNUC_008733</name>
</gene>
<accession>A0AAV1IDY6</accession>
<evidence type="ECO:0000256" key="3">
    <source>
        <dbReference type="ARBA" id="ARBA00004370"/>
    </source>
</evidence>
<keyword evidence="7" id="KW-0812">Transmembrane</keyword>
<feature type="domain" description="Glucose-methanol-choline oxidoreductase C-terminal" evidence="15">
    <location>
        <begin position="613"/>
        <end position="761"/>
    </location>
</feature>
<dbReference type="InterPro" id="IPR036188">
    <property type="entry name" value="FAD/NAD-bd_sf"/>
</dbReference>
<comment type="function">
    <text evidence="2 12">Long-chain fatty alcohol oxidase involved in the omega-oxidation pathway of lipid degradation.</text>
</comment>
<evidence type="ECO:0000256" key="4">
    <source>
        <dbReference type="ARBA" id="ARBA00010790"/>
    </source>
</evidence>
<keyword evidence="17" id="KW-1185">Reference proteome</keyword>